<dbReference type="AlphaFoldDB" id="A0A915ZDD3"/>
<feature type="compositionally biased region" description="Basic residues" evidence="1">
    <location>
        <begin position="126"/>
        <end position="137"/>
    </location>
</feature>
<keyword evidence="2" id="KW-0812">Transmembrane</keyword>
<dbReference type="EMBL" id="CAGKOT010000028">
    <property type="protein sequence ID" value="CAB5370575.1"/>
    <property type="molecule type" value="Genomic_DNA"/>
</dbReference>
<protein>
    <submittedName>
        <fullName evidence="3">Uncharacterized protein</fullName>
    </submittedName>
</protein>
<evidence type="ECO:0000256" key="1">
    <source>
        <dbReference type="SAM" id="MobiDB-lite"/>
    </source>
</evidence>
<accession>A0A915ZDD3</accession>
<evidence type="ECO:0000313" key="4">
    <source>
        <dbReference type="Proteomes" id="UP000684084"/>
    </source>
</evidence>
<keyword evidence="2" id="KW-1133">Transmembrane helix</keyword>
<gene>
    <name evidence="3" type="ORF">CHRIB12_LOCUS12685</name>
</gene>
<organism evidence="3 4">
    <name type="scientific">Rhizophagus irregularis</name>
    <dbReference type="NCBI Taxonomy" id="588596"/>
    <lineage>
        <taxon>Eukaryota</taxon>
        <taxon>Fungi</taxon>
        <taxon>Fungi incertae sedis</taxon>
        <taxon>Mucoromycota</taxon>
        <taxon>Glomeromycotina</taxon>
        <taxon>Glomeromycetes</taxon>
        <taxon>Glomerales</taxon>
        <taxon>Glomeraceae</taxon>
        <taxon>Rhizophagus</taxon>
    </lineage>
</organism>
<evidence type="ECO:0000313" key="3">
    <source>
        <dbReference type="EMBL" id="CAB5370575.1"/>
    </source>
</evidence>
<feature type="region of interest" description="Disordered" evidence="1">
    <location>
        <begin position="1"/>
        <end position="28"/>
    </location>
</feature>
<dbReference type="Proteomes" id="UP000684084">
    <property type="component" value="Unassembled WGS sequence"/>
</dbReference>
<evidence type="ECO:0000256" key="2">
    <source>
        <dbReference type="SAM" id="Phobius"/>
    </source>
</evidence>
<feature type="compositionally biased region" description="Gly residues" evidence="1">
    <location>
        <begin position="109"/>
        <end position="118"/>
    </location>
</feature>
<feature type="transmembrane region" description="Helical" evidence="2">
    <location>
        <begin position="277"/>
        <end position="301"/>
    </location>
</feature>
<feature type="region of interest" description="Disordered" evidence="1">
    <location>
        <begin position="101"/>
        <end position="159"/>
    </location>
</feature>
<reference evidence="3" key="1">
    <citation type="submission" date="2020-05" db="EMBL/GenBank/DDBJ databases">
        <authorList>
            <person name="Rincon C."/>
            <person name="Sanders R I."/>
            <person name="Robbins C."/>
            <person name="Chaturvedi A."/>
        </authorList>
    </citation>
    <scope>NUCLEOTIDE SEQUENCE</scope>
    <source>
        <strain evidence="3">CHB12</strain>
    </source>
</reference>
<name>A0A915ZDD3_9GLOM</name>
<sequence length="336" mass="35605">MGCGGLRCLPGRHGESGRGAGAGRRAGQQCRHHARRHDHEAQLPGVERGDRHQFGRLLQHGQGGVPGHARPQMGSHRQYRVDQRAGRAIWPSQLRRRQIGHSRFHQGAGARGRAGGRNGQRDRARLYRHRHGRRRPGGRAGEDRCQDPGRSVGASERNRARRCLPVFGRGRGSRPPPPVPQRGGTLKSVAVALAAIARLTVLLDRTTGQGTAACTQDGAERAVAAACDHIAEQATRDRADNGPAVVIAAVARAAVIAAVLIIAVVAIAAPIIPVPAISVIAIVAVAIRLIVSIALAAIIALGGGRGRGQTGSGHDHRGGCEREFLEHDASPGWCFR</sequence>
<feature type="transmembrane region" description="Helical" evidence="2">
    <location>
        <begin position="245"/>
        <end position="271"/>
    </location>
</feature>
<keyword evidence="2" id="KW-0472">Membrane</keyword>
<proteinExistence type="predicted"/>
<comment type="caution">
    <text evidence="3">The sequence shown here is derived from an EMBL/GenBank/DDBJ whole genome shotgun (WGS) entry which is preliminary data.</text>
</comment>